<reference evidence="7 8" key="1">
    <citation type="submission" date="2017-06" db="EMBL/GenBank/DDBJ databases">
        <authorList>
            <person name="Kim H.J."/>
            <person name="Triplett B.A."/>
        </authorList>
    </citation>
    <scope>NUCLEOTIDE SEQUENCE [LARGE SCALE GENOMIC DNA]</scope>
    <source>
        <strain evidence="7 8">594</strain>
    </source>
</reference>
<evidence type="ECO:0000256" key="1">
    <source>
        <dbReference type="ARBA" id="ARBA00004141"/>
    </source>
</evidence>
<dbReference type="RefSeq" id="WP_088496372.1">
    <property type="nucleotide sequence ID" value="NZ_NIVX01000026.1"/>
</dbReference>
<keyword evidence="3 6" id="KW-0812">Transmembrane</keyword>
<organism evidence="7 8">
    <name type="scientific">Stenotrophomonas maltophilia</name>
    <name type="common">Pseudomonas maltophilia</name>
    <name type="synonym">Xanthomonas maltophilia</name>
    <dbReference type="NCBI Taxonomy" id="40324"/>
    <lineage>
        <taxon>Bacteria</taxon>
        <taxon>Pseudomonadati</taxon>
        <taxon>Pseudomonadota</taxon>
        <taxon>Gammaproteobacteria</taxon>
        <taxon>Lysobacterales</taxon>
        <taxon>Lysobacteraceae</taxon>
        <taxon>Stenotrophomonas</taxon>
        <taxon>Stenotrophomonas maltophilia group</taxon>
    </lineage>
</organism>
<feature type="transmembrane region" description="Helical" evidence="6">
    <location>
        <begin position="106"/>
        <end position="123"/>
    </location>
</feature>
<feature type="transmembrane region" description="Helical" evidence="6">
    <location>
        <begin position="177"/>
        <end position="199"/>
    </location>
</feature>
<dbReference type="PANTHER" id="PTHR43701:SF2">
    <property type="entry name" value="MEMBRANE TRANSPORTER PROTEIN YJNA-RELATED"/>
    <property type="match status" value="1"/>
</dbReference>
<dbReference type="AlphaFoldDB" id="A0A246IDC2"/>
<evidence type="ECO:0000313" key="8">
    <source>
        <dbReference type="Proteomes" id="UP000197090"/>
    </source>
</evidence>
<keyword evidence="5 6" id="KW-0472">Membrane</keyword>
<proteinExistence type="inferred from homology"/>
<dbReference type="Pfam" id="PF01925">
    <property type="entry name" value="TauE"/>
    <property type="match status" value="1"/>
</dbReference>
<dbReference type="EMBL" id="NIVX01000026">
    <property type="protein sequence ID" value="OWQ78030.1"/>
    <property type="molecule type" value="Genomic_DNA"/>
</dbReference>
<feature type="transmembrane region" description="Helical" evidence="6">
    <location>
        <begin position="143"/>
        <end position="165"/>
    </location>
</feature>
<evidence type="ECO:0000256" key="2">
    <source>
        <dbReference type="ARBA" id="ARBA00009142"/>
    </source>
</evidence>
<dbReference type="GO" id="GO:0005886">
    <property type="term" value="C:plasma membrane"/>
    <property type="evidence" value="ECO:0007669"/>
    <property type="project" value="UniProtKB-SubCell"/>
</dbReference>
<dbReference type="Proteomes" id="UP000197090">
    <property type="component" value="Unassembled WGS sequence"/>
</dbReference>
<dbReference type="InterPro" id="IPR051598">
    <property type="entry name" value="TSUP/Inactive_protease-like"/>
</dbReference>
<comment type="subcellular location">
    <subcellularLocation>
        <location evidence="6">Cell membrane</location>
        <topology evidence="6">Multi-pass membrane protein</topology>
    </subcellularLocation>
    <subcellularLocation>
        <location evidence="1">Membrane</location>
        <topology evidence="1">Multi-pass membrane protein</topology>
    </subcellularLocation>
</comment>
<keyword evidence="6" id="KW-1003">Cell membrane</keyword>
<feature type="transmembrane region" description="Helical" evidence="6">
    <location>
        <begin position="75"/>
        <end position="94"/>
    </location>
</feature>
<dbReference type="InterPro" id="IPR002781">
    <property type="entry name" value="TM_pro_TauE-like"/>
</dbReference>
<evidence type="ECO:0000256" key="5">
    <source>
        <dbReference type="ARBA" id="ARBA00023136"/>
    </source>
</evidence>
<feature type="transmembrane region" description="Helical" evidence="6">
    <location>
        <begin position="49"/>
        <end position="69"/>
    </location>
</feature>
<feature type="transmembrane region" description="Helical" evidence="6">
    <location>
        <begin position="205"/>
        <end position="225"/>
    </location>
</feature>
<name>A0A246IDC2_STEMA</name>
<feature type="transmembrane region" description="Helical" evidence="6">
    <location>
        <begin position="20"/>
        <end position="42"/>
    </location>
</feature>
<evidence type="ECO:0000256" key="6">
    <source>
        <dbReference type="RuleBase" id="RU363041"/>
    </source>
</evidence>
<dbReference type="PANTHER" id="PTHR43701">
    <property type="entry name" value="MEMBRANE TRANSPORTER PROTEIN MJ0441-RELATED"/>
    <property type="match status" value="1"/>
</dbReference>
<protein>
    <recommendedName>
        <fullName evidence="6">Probable membrane transporter protein</fullName>
    </recommendedName>
</protein>
<comment type="caution">
    <text evidence="7">The sequence shown here is derived from an EMBL/GenBank/DDBJ whole genome shotgun (WGS) entry which is preliminary data.</text>
</comment>
<evidence type="ECO:0000256" key="4">
    <source>
        <dbReference type="ARBA" id="ARBA00022989"/>
    </source>
</evidence>
<evidence type="ECO:0000313" key="7">
    <source>
        <dbReference type="EMBL" id="OWQ78030.1"/>
    </source>
</evidence>
<comment type="similarity">
    <text evidence="2 6">Belongs to the 4-toluene sulfonate uptake permease (TSUP) (TC 2.A.102) family.</text>
</comment>
<accession>A0A246IDC2</accession>
<gene>
    <name evidence="7" type="ORF">CEE63_03200</name>
</gene>
<evidence type="ECO:0000256" key="3">
    <source>
        <dbReference type="ARBA" id="ARBA00022692"/>
    </source>
</evidence>
<keyword evidence="4 6" id="KW-1133">Transmembrane helix</keyword>
<feature type="transmembrane region" description="Helical" evidence="6">
    <location>
        <begin position="237"/>
        <end position="255"/>
    </location>
</feature>
<sequence>MDALNTAQYLLGAGSGLVVGFVLALAGGGGSILAVPLMLYVVRVVDPHVAIGTSALAVAANAATNLVIHARRGNVQWRSASVFATSGTVGAYLGSSAGKRFDGQSLLTLFALLMLAVAGLMIWKRQKGELPAAQPGATATTRLSAFGGMTGLVSGFFGIGGGFLIVPGLMASTGMPILTAVGSSLVAVSAFGLTTAINYAHSGLVNWHLAGAFVLGGLVGGRLGASCAIRLSKSKGVLNVVFACLIIATALYMLLR</sequence>